<dbReference type="InterPro" id="IPR023631">
    <property type="entry name" value="Amidase_dom"/>
</dbReference>
<organism evidence="3 4">
    <name type="scientific">Spinacia oleracea</name>
    <name type="common">Spinach</name>
    <dbReference type="NCBI Taxonomy" id="3562"/>
    <lineage>
        <taxon>Eukaryota</taxon>
        <taxon>Viridiplantae</taxon>
        <taxon>Streptophyta</taxon>
        <taxon>Embryophyta</taxon>
        <taxon>Tracheophyta</taxon>
        <taxon>Spermatophyta</taxon>
        <taxon>Magnoliopsida</taxon>
        <taxon>eudicotyledons</taxon>
        <taxon>Gunneridae</taxon>
        <taxon>Pentapetalae</taxon>
        <taxon>Caryophyllales</taxon>
        <taxon>Chenopodiaceae</taxon>
        <taxon>Chenopodioideae</taxon>
        <taxon>Anserineae</taxon>
        <taxon>Spinacia</taxon>
    </lineage>
</organism>
<dbReference type="RefSeq" id="XP_021848872.1">
    <property type="nucleotide sequence ID" value="XM_021993180.2"/>
</dbReference>
<dbReference type="OrthoDB" id="566138at2759"/>
<accession>A0A9R0IGP2</accession>
<evidence type="ECO:0000313" key="4">
    <source>
        <dbReference type="RefSeq" id="XP_021848872.1"/>
    </source>
</evidence>
<evidence type="ECO:0000256" key="1">
    <source>
        <dbReference type="SAM" id="SignalP"/>
    </source>
</evidence>
<dbReference type="Proteomes" id="UP000813463">
    <property type="component" value="Chromosome 6"/>
</dbReference>
<dbReference type="PANTHER" id="PTHR42678:SF34">
    <property type="entry name" value="OS04G0183300 PROTEIN"/>
    <property type="match status" value="1"/>
</dbReference>
<reference evidence="4" key="2">
    <citation type="submission" date="2025-08" db="UniProtKB">
        <authorList>
            <consortium name="RefSeq"/>
        </authorList>
    </citation>
    <scope>IDENTIFICATION</scope>
    <source>
        <tissue evidence="4">Leaf</tissue>
    </source>
</reference>
<feature type="domain" description="Amidase" evidence="2">
    <location>
        <begin position="50"/>
        <end position="456"/>
    </location>
</feature>
<feature type="signal peptide" evidence="1">
    <location>
        <begin position="1"/>
        <end position="23"/>
    </location>
</feature>
<protein>
    <submittedName>
        <fullName evidence="4">Probable amidase At4g34880 isoform X1</fullName>
    </submittedName>
</protein>
<evidence type="ECO:0000259" key="2">
    <source>
        <dbReference type="Pfam" id="PF01425"/>
    </source>
</evidence>
<dbReference type="PANTHER" id="PTHR42678">
    <property type="entry name" value="AMIDASE"/>
    <property type="match status" value="1"/>
</dbReference>
<feature type="chain" id="PRO_5040108277" evidence="1">
    <location>
        <begin position="24"/>
        <end position="517"/>
    </location>
</feature>
<dbReference type="SUPFAM" id="SSF75304">
    <property type="entry name" value="Amidase signature (AS) enzymes"/>
    <property type="match status" value="1"/>
</dbReference>
<keyword evidence="3" id="KW-1185">Reference proteome</keyword>
<proteinExistence type="predicted"/>
<dbReference type="Pfam" id="PF01425">
    <property type="entry name" value="Amidase"/>
    <property type="match status" value="1"/>
</dbReference>
<sequence>MSISNSLTKLLLFLLGISPITFLHPKFPIKEATIQDLQTAFQQNKLTSKELVQFYLQQIQKLNPTLRAVIEVNPDALKQAEEADRRRAKLNKGHHSSLYKAATSLLDGIPILLKDNIATKDKLNTTAGSYALLGSVVPRDAGVVKRLRKAGAIILGKASLSEWANFRSTAAPGGWCARGGQGQNPYNLSANPCGSSSGSAIAAAANLAAVTLGTETDGSILCPSSTNSVVGFKPTRGLTSRGGVIPITPTQDSVGPVCRTVADATYVLDSIVGYDPYDSKATRNARKYIPQGGYAQFLKINGLKGKRLGIVRDPFFDYIKGFPIQDTAFKQHFDTLRGKGAVLVDNIIVPNIEAIMSQNNELTVMLAEFKLSLNSYLKQLIKSPVRSLADVIEFNNKHAQKEMIKEYNQELFIAAEATNGIGPKENEALATLAEWTKDGFEKVMAEHKLDAIITPAYYFSSVLAIGGFPGISVPAGYEKDGVPFGICFGGLKGTEPKLIEIAYGFEQATQIRKPPVL</sequence>
<dbReference type="GeneID" id="110788545"/>
<keyword evidence="1" id="KW-0732">Signal</keyword>
<gene>
    <name evidence="4" type="primary">LOC110788545</name>
</gene>
<dbReference type="InterPro" id="IPR036928">
    <property type="entry name" value="AS_sf"/>
</dbReference>
<reference evidence="3" key="1">
    <citation type="journal article" date="2021" name="Nat. Commun.">
        <title>Genomic analyses provide insights into spinach domestication and the genetic basis of agronomic traits.</title>
        <authorList>
            <person name="Cai X."/>
            <person name="Sun X."/>
            <person name="Xu C."/>
            <person name="Sun H."/>
            <person name="Wang X."/>
            <person name="Ge C."/>
            <person name="Zhang Z."/>
            <person name="Wang Q."/>
            <person name="Fei Z."/>
            <person name="Jiao C."/>
            <person name="Wang Q."/>
        </authorList>
    </citation>
    <scope>NUCLEOTIDE SEQUENCE [LARGE SCALE GENOMIC DNA]</scope>
    <source>
        <strain evidence="3">cv. Varoflay</strain>
    </source>
</reference>
<dbReference type="Gene3D" id="3.90.1300.10">
    <property type="entry name" value="Amidase signature (AS) domain"/>
    <property type="match status" value="1"/>
</dbReference>
<dbReference type="KEGG" id="soe:110788545"/>
<dbReference type="AlphaFoldDB" id="A0A9R0IGP2"/>
<evidence type="ECO:0000313" key="3">
    <source>
        <dbReference type="Proteomes" id="UP000813463"/>
    </source>
</evidence>
<name>A0A9R0IGP2_SPIOL</name>